<protein>
    <recommendedName>
        <fullName evidence="3">Death domain-containing protein</fullName>
    </recommendedName>
</protein>
<sequence>MEVDTQTEDIRNPEYMDPRDLFLNSEDVADEIGGESSTFPQVNGFRQEAERQYSANSVEGLMWTIARELNSNQWKDLYEKLLYYSGRIIPISVIGEHIQMIVSQNQEEVMCALAALRKWKEINGKLSTRILKKSLKIIHRNDIVCSVDKFIDRQNH</sequence>
<evidence type="ECO:0000313" key="2">
    <source>
        <dbReference type="Proteomes" id="UP000593567"/>
    </source>
</evidence>
<accession>A0A7J7KIN6</accession>
<evidence type="ECO:0000313" key="1">
    <source>
        <dbReference type="EMBL" id="KAF6037791.1"/>
    </source>
</evidence>
<comment type="caution">
    <text evidence="1">The sequence shown here is derived from an EMBL/GenBank/DDBJ whole genome shotgun (WGS) entry which is preliminary data.</text>
</comment>
<organism evidence="1 2">
    <name type="scientific">Bugula neritina</name>
    <name type="common">Brown bryozoan</name>
    <name type="synonym">Sertularia neritina</name>
    <dbReference type="NCBI Taxonomy" id="10212"/>
    <lineage>
        <taxon>Eukaryota</taxon>
        <taxon>Metazoa</taxon>
        <taxon>Spiralia</taxon>
        <taxon>Lophotrochozoa</taxon>
        <taxon>Bryozoa</taxon>
        <taxon>Gymnolaemata</taxon>
        <taxon>Cheilostomatida</taxon>
        <taxon>Flustrina</taxon>
        <taxon>Buguloidea</taxon>
        <taxon>Bugulidae</taxon>
        <taxon>Bugula</taxon>
    </lineage>
</organism>
<dbReference type="CDD" id="cd01670">
    <property type="entry name" value="Death"/>
    <property type="match status" value="1"/>
</dbReference>
<gene>
    <name evidence="1" type="ORF">EB796_003891</name>
</gene>
<dbReference type="AlphaFoldDB" id="A0A7J7KIN6"/>
<dbReference type="Proteomes" id="UP000593567">
    <property type="component" value="Unassembled WGS sequence"/>
</dbReference>
<dbReference type="EMBL" id="VXIV02000516">
    <property type="protein sequence ID" value="KAF6037791.1"/>
    <property type="molecule type" value="Genomic_DNA"/>
</dbReference>
<proteinExistence type="predicted"/>
<evidence type="ECO:0008006" key="3">
    <source>
        <dbReference type="Google" id="ProtNLM"/>
    </source>
</evidence>
<dbReference type="InterPro" id="IPR011029">
    <property type="entry name" value="DEATH-like_dom_sf"/>
</dbReference>
<reference evidence="1" key="1">
    <citation type="submission" date="2020-06" db="EMBL/GenBank/DDBJ databases">
        <title>Draft genome of Bugula neritina, a colonial animal packing powerful symbionts and potential medicines.</title>
        <authorList>
            <person name="Rayko M."/>
        </authorList>
    </citation>
    <scope>NUCLEOTIDE SEQUENCE [LARGE SCALE GENOMIC DNA]</scope>
    <source>
        <strain evidence="1">Kwan_BN1</strain>
    </source>
</reference>
<dbReference type="Gene3D" id="1.10.533.10">
    <property type="entry name" value="Death Domain, Fas"/>
    <property type="match status" value="1"/>
</dbReference>
<name>A0A7J7KIN6_BUGNE</name>
<keyword evidence="2" id="KW-1185">Reference proteome</keyword>